<keyword evidence="1 5" id="KW-0489">Methyltransferase</keyword>
<evidence type="ECO:0000256" key="3">
    <source>
        <dbReference type="ARBA" id="ARBA00022691"/>
    </source>
</evidence>
<evidence type="ECO:0000256" key="5">
    <source>
        <dbReference type="PROSITE-ProRule" id="PRU01023"/>
    </source>
</evidence>
<organism evidence="7 8">
    <name type="scientific">Flavihumibacter stibioxidans</name>
    <dbReference type="NCBI Taxonomy" id="1834163"/>
    <lineage>
        <taxon>Bacteria</taxon>
        <taxon>Pseudomonadati</taxon>
        <taxon>Bacteroidota</taxon>
        <taxon>Chitinophagia</taxon>
        <taxon>Chitinophagales</taxon>
        <taxon>Chitinophagaceae</taxon>
        <taxon>Flavihumibacter</taxon>
    </lineage>
</organism>
<dbReference type="PANTHER" id="PTHR22807">
    <property type="entry name" value="NOP2 YEAST -RELATED NOL1/NOP2/FMU SUN DOMAIN-CONTAINING"/>
    <property type="match status" value="1"/>
</dbReference>
<protein>
    <recommendedName>
        <fullName evidence="6">SAM-dependent MTase RsmB/NOP-type domain-containing protein</fullName>
    </recommendedName>
</protein>
<sequence length="397" mass="44907">MFAKAHLQAAIKLVTGYKGEMPFVHYLKQYFSTNKKHGSRDRKQIAQLCYCWFRLGHSLNNVPGEERMIIALFLCSECPNPLLASLHPEWNESAGLPVEEKISLLPPDIFNFPLTIFPWISQLSEGIDPLKFSFSHLQQPDLFLRIRPGYRDAILRKLNKIGQAYTLEGDLCLRLPNGFKVEDQFVLNREVVVQDLSSQRVGDLIDLVSPGLRAMEDARVWDCCAASGGKTLLAFDRMPGLNFTVTDIRNSILQNLFQRFRQAGIYSYDGFVADLSKESLSEIGESFLNLPLQNLIIADVPCSGSGTWSRTPEQLCFFKESAVTDYSELQKKIISNAVRKLAPGGHFLYITCSVFHAENEANVEFLTRQHGLKLMESRIIKGYTQKADTMFAAMLHN</sequence>
<dbReference type="Pfam" id="PF01189">
    <property type="entry name" value="Methyltr_RsmB-F"/>
    <property type="match status" value="1"/>
</dbReference>
<feature type="binding site" evidence="5">
    <location>
        <position position="247"/>
    </location>
    <ligand>
        <name>S-adenosyl-L-methionine</name>
        <dbReference type="ChEBI" id="CHEBI:59789"/>
    </ligand>
</feature>
<reference evidence="7 8" key="1">
    <citation type="submission" date="2016-07" db="EMBL/GenBank/DDBJ databases">
        <title>Genome analysis of Flavihumibacter stibioxidans YS-17.</title>
        <authorList>
            <person name="Shi K."/>
            <person name="Han Y."/>
            <person name="Wang G."/>
        </authorList>
    </citation>
    <scope>NUCLEOTIDE SEQUENCE [LARGE SCALE GENOMIC DNA]</scope>
    <source>
        <strain evidence="7 8">YS-17</strain>
    </source>
</reference>
<feature type="domain" description="SAM-dependent MTase RsmB/NOP-type" evidence="6">
    <location>
        <begin position="106"/>
        <end position="397"/>
    </location>
</feature>
<dbReference type="RefSeq" id="WP_187255540.1">
    <property type="nucleotide sequence ID" value="NZ_JBHULF010000006.1"/>
</dbReference>
<feature type="active site" description="Nucleophile" evidence="5">
    <location>
        <position position="352"/>
    </location>
</feature>
<keyword evidence="4 5" id="KW-0694">RNA-binding</keyword>
<keyword evidence="8" id="KW-1185">Reference proteome</keyword>
<dbReference type="EMBL" id="MBUA01000001">
    <property type="protein sequence ID" value="MBC6490219.1"/>
    <property type="molecule type" value="Genomic_DNA"/>
</dbReference>
<gene>
    <name evidence="7" type="ORF">BC349_04540</name>
</gene>
<evidence type="ECO:0000313" key="7">
    <source>
        <dbReference type="EMBL" id="MBC6490219.1"/>
    </source>
</evidence>
<dbReference type="SUPFAM" id="SSF53335">
    <property type="entry name" value="S-adenosyl-L-methionine-dependent methyltransferases"/>
    <property type="match status" value="1"/>
</dbReference>
<dbReference type="InterPro" id="IPR049560">
    <property type="entry name" value="MeTrfase_RsmB-F_NOP2_cat"/>
</dbReference>
<dbReference type="PANTHER" id="PTHR22807:SF53">
    <property type="entry name" value="RIBOSOMAL RNA SMALL SUBUNIT METHYLTRANSFERASE B-RELATED"/>
    <property type="match status" value="1"/>
</dbReference>
<comment type="caution">
    <text evidence="5">Lacks conserved residue(s) required for the propagation of feature annotation.</text>
</comment>
<dbReference type="PRINTS" id="PR02008">
    <property type="entry name" value="RCMTFAMILY"/>
</dbReference>
<comment type="similarity">
    <text evidence="5">Belongs to the class I-like SAM-binding methyltransferase superfamily. RsmB/NOP family.</text>
</comment>
<dbReference type="Gene3D" id="3.40.50.150">
    <property type="entry name" value="Vaccinia Virus protein VP39"/>
    <property type="match status" value="1"/>
</dbReference>
<dbReference type="Proteomes" id="UP000765802">
    <property type="component" value="Unassembled WGS sequence"/>
</dbReference>
<accession>A0ABR7M5D0</accession>
<evidence type="ECO:0000259" key="6">
    <source>
        <dbReference type="PROSITE" id="PS51686"/>
    </source>
</evidence>
<evidence type="ECO:0000256" key="1">
    <source>
        <dbReference type="ARBA" id="ARBA00022603"/>
    </source>
</evidence>
<feature type="binding site" evidence="5">
    <location>
        <position position="299"/>
    </location>
    <ligand>
        <name>S-adenosyl-L-methionine</name>
        <dbReference type="ChEBI" id="CHEBI:59789"/>
    </ligand>
</feature>
<name>A0ABR7M5D0_9BACT</name>
<evidence type="ECO:0000256" key="4">
    <source>
        <dbReference type="ARBA" id="ARBA00022884"/>
    </source>
</evidence>
<proteinExistence type="inferred from homology"/>
<comment type="caution">
    <text evidence="7">The sequence shown here is derived from an EMBL/GenBank/DDBJ whole genome shotgun (WGS) entry which is preliminary data.</text>
</comment>
<dbReference type="InterPro" id="IPR023267">
    <property type="entry name" value="RCMT"/>
</dbReference>
<evidence type="ECO:0000256" key="2">
    <source>
        <dbReference type="ARBA" id="ARBA00022679"/>
    </source>
</evidence>
<dbReference type="CDD" id="cd02440">
    <property type="entry name" value="AdoMet_MTases"/>
    <property type="match status" value="1"/>
</dbReference>
<dbReference type="InterPro" id="IPR029063">
    <property type="entry name" value="SAM-dependent_MTases_sf"/>
</dbReference>
<keyword evidence="2 5" id="KW-0808">Transferase</keyword>
<keyword evidence="3 5" id="KW-0949">S-adenosyl-L-methionine</keyword>
<feature type="binding site" evidence="5">
    <location>
        <position position="274"/>
    </location>
    <ligand>
        <name>S-adenosyl-L-methionine</name>
        <dbReference type="ChEBI" id="CHEBI:59789"/>
    </ligand>
</feature>
<evidence type="ECO:0000313" key="8">
    <source>
        <dbReference type="Proteomes" id="UP000765802"/>
    </source>
</evidence>
<dbReference type="InterPro" id="IPR001678">
    <property type="entry name" value="MeTrfase_RsmB-F_NOP2_dom"/>
</dbReference>
<dbReference type="PROSITE" id="PS51686">
    <property type="entry name" value="SAM_MT_RSMB_NOP"/>
    <property type="match status" value="1"/>
</dbReference>